<evidence type="ECO:0000256" key="3">
    <source>
        <dbReference type="SAM" id="Phobius"/>
    </source>
</evidence>
<name>A0AAX6EWF6_IRIPA</name>
<evidence type="ECO:0008006" key="6">
    <source>
        <dbReference type="Google" id="ProtNLM"/>
    </source>
</evidence>
<evidence type="ECO:0000256" key="2">
    <source>
        <dbReference type="SAM" id="MobiDB-lite"/>
    </source>
</evidence>
<reference evidence="4" key="1">
    <citation type="journal article" date="2023" name="GigaByte">
        <title>Genome assembly of the bearded iris, Iris pallida Lam.</title>
        <authorList>
            <person name="Bruccoleri R.E."/>
            <person name="Oakeley E.J."/>
            <person name="Faust A.M.E."/>
            <person name="Altorfer M."/>
            <person name="Dessus-Babus S."/>
            <person name="Burckhardt D."/>
            <person name="Oertli M."/>
            <person name="Naumann U."/>
            <person name="Petersen F."/>
            <person name="Wong J."/>
        </authorList>
    </citation>
    <scope>NUCLEOTIDE SEQUENCE</scope>
    <source>
        <strain evidence="4">GSM-AAB239-AS_SAM_17_03QT</strain>
    </source>
</reference>
<dbReference type="EMBL" id="JANAVB010033419">
    <property type="protein sequence ID" value="KAJ6808261.1"/>
    <property type="molecule type" value="Genomic_DNA"/>
</dbReference>
<feature type="compositionally biased region" description="Low complexity" evidence="2">
    <location>
        <begin position="20"/>
        <end position="35"/>
    </location>
</feature>
<keyword evidence="5" id="KW-1185">Reference proteome</keyword>
<dbReference type="Proteomes" id="UP001140949">
    <property type="component" value="Unassembled WGS sequence"/>
</dbReference>
<feature type="coiled-coil region" evidence="1">
    <location>
        <begin position="51"/>
        <end position="78"/>
    </location>
</feature>
<reference evidence="4" key="2">
    <citation type="submission" date="2023-04" db="EMBL/GenBank/DDBJ databases">
        <authorList>
            <person name="Bruccoleri R.E."/>
            <person name="Oakeley E.J."/>
            <person name="Faust A.-M."/>
            <person name="Dessus-Babus S."/>
            <person name="Altorfer M."/>
            <person name="Burckhardt D."/>
            <person name="Oertli M."/>
            <person name="Naumann U."/>
            <person name="Petersen F."/>
            <person name="Wong J."/>
        </authorList>
    </citation>
    <scope>NUCLEOTIDE SEQUENCE</scope>
    <source>
        <strain evidence="4">GSM-AAB239-AS_SAM_17_03QT</strain>
        <tissue evidence="4">Leaf</tissue>
    </source>
</reference>
<evidence type="ECO:0000313" key="5">
    <source>
        <dbReference type="Proteomes" id="UP001140949"/>
    </source>
</evidence>
<feature type="region of interest" description="Disordered" evidence="2">
    <location>
        <begin position="219"/>
        <end position="244"/>
    </location>
</feature>
<evidence type="ECO:0000313" key="4">
    <source>
        <dbReference type="EMBL" id="KAJ6808261.1"/>
    </source>
</evidence>
<keyword evidence="3" id="KW-1133">Transmembrane helix</keyword>
<dbReference type="InterPro" id="IPR045880">
    <property type="entry name" value="ZCF37"/>
</dbReference>
<feature type="transmembrane region" description="Helical" evidence="3">
    <location>
        <begin position="146"/>
        <end position="167"/>
    </location>
</feature>
<keyword evidence="3" id="KW-0812">Transmembrane</keyword>
<proteinExistence type="predicted"/>
<dbReference type="AlphaFoldDB" id="A0AAX6EWF6"/>
<comment type="caution">
    <text evidence="4">The sequence shown here is derived from an EMBL/GenBank/DDBJ whole genome shotgun (WGS) entry which is preliminary data.</text>
</comment>
<keyword evidence="1" id="KW-0175">Coiled coil</keyword>
<dbReference type="PANTHER" id="PTHR35275:SF1">
    <property type="entry name" value="OS07G0585900 PROTEIN"/>
    <property type="match status" value="1"/>
</dbReference>
<feature type="region of interest" description="Disordered" evidence="2">
    <location>
        <begin position="1"/>
        <end position="46"/>
    </location>
</feature>
<gene>
    <name evidence="4" type="ORF">M6B38_166335</name>
</gene>
<evidence type="ECO:0000256" key="1">
    <source>
        <dbReference type="SAM" id="Coils"/>
    </source>
</evidence>
<dbReference type="PANTHER" id="PTHR35275">
    <property type="entry name" value="ZCF37"/>
    <property type="match status" value="1"/>
</dbReference>
<accession>A0AAX6EWF6</accession>
<organism evidence="4 5">
    <name type="scientific">Iris pallida</name>
    <name type="common">Sweet iris</name>
    <dbReference type="NCBI Taxonomy" id="29817"/>
    <lineage>
        <taxon>Eukaryota</taxon>
        <taxon>Viridiplantae</taxon>
        <taxon>Streptophyta</taxon>
        <taxon>Embryophyta</taxon>
        <taxon>Tracheophyta</taxon>
        <taxon>Spermatophyta</taxon>
        <taxon>Magnoliopsida</taxon>
        <taxon>Liliopsida</taxon>
        <taxon>Asparagales</taxon>
        <taxon>Iridaceae</taxon>
        <taxon>Iridoideae</taxon>
        <taxon>Irideae</taxon>
        <taxon>Iris</taxon>
    </lineage>
</organism>
<protein>
    <recommendedName>
        <fullName evidence="6">ZCF37</fullName>
    </recommendedName>
</protein>
<sequence length="244" mass="27227">MFCGTRSFSGDIDDGGSRASSPRPKLSKLKQSLSLDRGKKQISNPYSKEGLDKFEKLVAELEAKKEEVLLKKKKGSDQDSTTTIVRFKYNSDTGDWIPIVVRLQPPEEAKKALRASTTTTEEREVVTKEEAAGEKKVERSIDVQHFWAMMIVVVVVVLLVSCCFLLIGRAFVVCSATILWYVLPMVNNSEGSWDWKVCGKRLMISTDKWLARNLGVVAPSSSSSSSSSMNVKKLSWFPNPGDRR</sequence>
<keyword evidence="3" id="KW-0472">Membrane</keyword>